<keyword evidence="4 6" id="KW-1133">Transmembrane helix</keyword>
<dbReference type="InterPro" id="IPR045863">
    <property type="entry name" value="CorA_TM1_TM2"/>
</dbReference>
<comment type="caution">
    <text evidence="7">The sequence shown here is derived from an EMBL/GenBank/DDBJ whole genome shotgun (WGS) entry which is preliminary data.</text>
</comment>
<dbReference type="InterPro" id="IPR050829">
    <property type="entry name" value="CorA_MIT"/>
</dbReference>
<keyword evidence="3 6" id="KW-0812">Transmembrane</keyword>
<evidence type="ECO:0000256" key="2">
    <source>
        <dbReference type="ARBA" id="ARBA00009765"/>
    </source>
</evidence>
<proteinExistence type="inferred from homology"/>
<evidence type="ECO:0000313" key="7">
    <source>
        <dbReference type="EMBL" id="MFC3964967.1"/>
    </source>
</evidence>
<name>A0ABV8DZL7_9NOCA</name>
<keyword evidence="8" id="KW-1185">Reference proteome</keyword>
<dbReference type="Proteomes" id="UP001595696">
    <property type="component" value="Unassembled WGS sequence"/>
</dbReference>
<protein>
    <submittedName>
        <fullName evidence="7">CorA family divalent cation transporter</fullName>
    </submittedName>
</protein>
<dbReference type="PANTHER" id="PTHR47685:SF1">
    <property type="entry name" value="MAGNESIUM TRANSPORT PROTEIN CORA"/>
    <property type="match status" value="1"/>
</dbReference>
<evidence type="ECO:0000256" key="4">
    <source>
        <dbReference type="ARBA" id="ARBA00022989"/>
    </source>
</evidence>
<evidence type="ECO:0000256" key="6">
    <source>
        <dbReference type="SAM" id="Phobius"/>
    </source>
</evidence>
<evidence type="ECO:0000313" key="8">
    <source>
        <dbReference type="Proteomes" id="UP001595696"/>
    </source>
</evidence>
<dbReference type="SUPFAM" id="SSF143865">
    <property type="entry name" value="CorA soluble domain-like"/>
    <property type="match status" value="1"/>
</dbReference>
<dbReference type="EMBL" id="JBHSAX010000019">
    <property type="protein sequence ID" value="MFC3964967.1"/>
    <property type="molecule type" value="Genomic_DNA"/>
</dbReference>
<feature type="transmembrane region" description="Helical" evidence="6">
    <location>
        <begin position="283"/>
        <end position="304"/>
    </location>
</feature>
<dbReference type="RefSeq" id="WP_378614733.1">
    <property type="nucleotide sequence ID" value="NZ_JBHSAX010000019.1"/>
</dbReference>
<accession>A0ABV8DZL7</accession>
<dbReference type="InterPro" id="IPR002523">
    <property type="entry name" value="MgTranspt_CorA/ZnTranspt_ZntB"/>
</dbReference>
<dbReference type="SUPFAM" id="SSF144083">
    <property type="entry name" value="Magnesium transport protein CorA, transmembrane region"/>
    <property type="match status" value="1"/>
</dbReference>
<dbReference type="PANTHER" id="PTHR47685">
    <property type="entry name" value="MAGNESIUM TRANSPORT PROTEIN CORA"/>
    <property type="match status" value="1"/>
</dbReference>
<dbReference type="Gene3D" id="1.20.58.340">
    <property type="entry name" value="Magnesium transport protein CorA, transmembrane region"/>
    <property type="match status" value="1"/>
</dbReference>
<feature type="transmembrane region" description="Helical" evidence="6">
    <location>
        <begin position="248"/>
        <end position="271"/>
    </location>
</feature>
<gene>
    <name evidence="7" type="ORF">ACFO0B_23520</name>
</gene>
<comment type="similarity">
    <text evidence="2">Belongs to the CorA metal ion transporter (MIT) (TC 1.A.35) family.</text>
</comment>
<sequence>MAVSAFSPVRFDTEVLQQHWIPLPAGDHDTAAVLRERLGVDFAEAGERIWATEDFLYVPVALDYLRAGRVEHGSVVFALGREFLVTLQPREHFPPFDAAIVEMRRRAELTASPQGVMYTLLWALNDAAEQVIEHGGALLDALRDDIDGPGGVHYGREIAPTAVRELMGRIGAAEETLSRARRSQVRLARAARHLRAEATGRGAGLRPLLDDLLDDVDGVAQQAGFEHDRVGYLQQSLRTRLDAEHTRIVKASAVLSAVLLPPILIAALYGIDASWMPELSWEHVVLATVPLSMLAVAVALAIVARRNR</sequence>
<dbReference type="Pfam" id="PF01544">
    <property type="entry name" value="CorA"/>
    <property type="match status" value="1"/>
</dbReference>
<evidence type="ECO:0000256" key="5">
    <source>
        <dbReference type="ARBA" id="ARBA00023136"/>
    </source>
</evidence>
<comment type="subcellular location">
    <subcellularLocation>
        <location evidence="1">Membrane</location>
        <topology evidence="1">Multi-pass membrane protein</topology>
    </subcellularLocation>
</comment>
<dbReference type="InterPro" id="IPR045861">
    <property type="entry name" value="CorA_cytoplasmic_dom"/>
</dbReference>
<organism evidence="7 8">
    <name type="scientific">Nocardia jiangsuensis</name>
    <dbReference type="NCBI Taxonomy" id="1691563"/>
    <lineage>
        <taxon>Bacteria</taxon>
        <taxon>Bacillati</taxon>
        <taxon>Actinomycetota</taxon>
        <taxon>Actinomycetes</taxon>
        <taxon>Mycobacteriales</taxon>
        <taxon>Nocardiaceae</taxon>
        <taxon>Nocardia</taxon>
    </lineage>
</organism>
<evidence type="ECO:0000256" key="1">
    <source>
        <dbReference type="ARBA" id="ARBA00004141"/>
    </source>
</evidence>
<reference evidence="8" key="1">
    <citation type="journal article" date="2019" name="Int. J. Syst. Evol. Microbiol.">
        <title>The Global Catalogue of Microorganisms (GCM) 10K type strain sequencing project: providing services to taxonomists for standard genome sequencing and annotation.</title>
        <authorList>
            <consortium name="The Broad Institute Genomics Platform"/>
            <consortium name="The Broad Institute Genome Sequencing Center for Infectious Disease"/>
            <person name="Wu L."/>
            <person name="Ma J."/>
        </authorList>
    </citation>
    <scope>NUCLEOTIDE SEQUENCE [LARGE SCALE GENOMIC DNA]</scope>
    <source>
        <strain evidence="8">CGMCC 4.7330</strain>
    </source>
</reference>
<keyword evidence="5 6" id="KW-0472">Membrane</keyword>
<evidence type="ECO:0000256" key="3">
    <source>
        <dbReference type="ARBA" id="ARBA00022692"/>
    </source>
</evidence>